<sequence>MIWRSDQETGAAPRGFPAEQRHLRASPARTRPTRVSGADKLPRRHGLSIKPGSGRLKGGVQTRQQIHTRG</sequence>
<evidence type="ECO:0000313" key="2">
    <source>
        <dbReference type="EMBL" id="NDL27223.1"/>
    </source>
</evidence>
<dbReference type="EMBL" id="WSFE01000034">
    <property type="protein sequence ID" value="NDL27223.1"/>
    <property type="molecule type" value="Genomic_DNA"/>
</dbReference>
<gene>
    <name evidence="2" type="ORF">GPY42_19380</name>
</gene>
<evidence type="ECO:0000313" key="3">
    <source>
        <dbReference type="Proteomes" id="UP000470051"/>
    </source>
</evidence>
<dbReference type="RefSeq" id="WP_158536603.1">
    <property type="nucleotide sequence ID" value="NZ_CAWPKC010000034.1"/>
</dbReference>
<proteinExistence type="predicted"/>
<feature type="compositionally biased region" description="Polar residues" evidence="1">
    <location>
        <begin position="61"/>
        <end position="70"/>
    </location>
</feature>
<accession>A0ABX0B6G7</accession>
<keyword evidence="3" id="KW-1185">Reference proteome</keyword>
<organism evidence="2 3">
    <name type="scientific">Photorhabdus kayaii</name>
    <dbReference type="NCBI Taxonomy" id="230088"/>
    <lineage>
        <taxon>Bacteria</taxon>
        <taxon>Pseudomonadati</taxon>
        <taxon>Pseudomonadota</taxon>
        <taxon>Gammaproteobacteria</taxon>
        <taxon>Enterobacterales</taxon>
        <taxon>Morganellaceae</taxon>
        <taxon>Photorhabdus</taxon>
    </lineage>
</organism>
<protein>
    <submittedName>
        <fullName evidence="2">Uncharacterized protein</fullName>
    </submittedName>
</protein>
<reference evidence="2 3" key="1">
    <citation type="submission" date="2019-12" db="EMBL/GenBank/DDBJ databases">
        <title>Engineering Photorhabdus to improve their lethality against agricultural pests.</title>
        <authorList>
            <person name="Machado R.A.R."/>
        </authorList>
    </citation>
    <scope>NUCLEOTIDE SEQUENCE [LARGE SCALE GENOMIC DNA]</scope>
    <source>
        <strain evidence="2 3">M-HU2</strain>
    </source>
</reference>
<name>A0ABX0B6G7_9GAMM</name>
<dbReference type="Proteomes" id="UP000470051">
    <property type="component" value="Unassembled WGS sequence"/>
</dbReference>
<evidence type="ECO:0000256" key="1">
    <source>
        <dbReference type="SAM" id="MobiDB-lite"/>
    </source>
</evidence>
<feature type="region of interest" description="Disordered" evidence="1">
    <location>
        <begin position="1"/>
        <end position="70"/>
    </location>
</feature>
<comment type="caution">
    <text evidence="2">The sequence shown here is derived from an EMBL/GenBank/DDBJ whole genome shotgun (WGS) entry which is preliminary data.</text>
</comment>